<dbReference type="EMBL" id="VTUZ01000005">
    <property type="protein sequence ID" value="KAA1013160.1"/>
    <property type="molecule type" value="Genomic_DNA"/>
</dbReference>
<keyword evidence="2" id="KW-1185">Reference proteome</keyword>
<accession>A0A5B0HDM7</accession>
<dbReference type="Pfam" id="PF11737">
    <property type="entry name" value="DUF3300"/>
    <property type="match status" value="1"/>
</dbReference>
<evidence type="ECO:0000313" key="2">
    <source>
        <dbReference type="Proteomes" id="UP000325273"/>
    </source>
</evidence>
<sequence length="117" mass="11970">MRASGCLSEAGACPRGGPCAGCRHAGGLRDVITVSFAQAPAADTGAAATVSPATLDQLVGPIALCPDDLVAIILPAATYPVEIGIRGGQCLQIPREKWRKREASRAARACRGKDDAD</sequence>
<dbReference type="AlphaFoldDB" id="A0A5B0HDM7"/>
<dbReference type="InterPro" id="IPR021728">
    <property type="entry name" value="DUF3300"/>
</dbReference>
<dbReference type="Proteomes" id="UP000325273">
    <property type="component" value="Unassembled WGS sequence"/>
</dbReference>
<comment type="caution">
    <text evidence="1">The sequence shown here is derived from an EMBL/GenBank/DDBJ whole genome shotgun (WGS) entry which is preliminary data.</text>
</comment>
<organism evidence="1 2">
    <name type="scientific">Paraburkholderia panacisoli</name>
    <dbReference type="NCBI Taxonomy" id="2603818"/>
    <lineage>
        <taxon>Bacteria</taxon>
        <taxon>Pseudomonadati</taxon>
        <taxon>Pseudomonadota</taxon>
        <taxon>Betaproteobacteria</taxon>
        <taxon>Burkholderiales</taxon>
        <taxon>Burkholderiaceae</taxon>
        <taxon>Paraburkholderia</taxon>
    </lineage>
</organism>
<evidence type="ECO:0000313" key="1">
    <source>
        <dbReference type="EMBL" id="KAA1013160.1"/>
    </source>
</evidence>
<dbReference type="RefSeq" id="WP_149669790.1">
    <property type="nucleotide sequence ID" value="NZ_VTUZ01000005.1"/>
</dbReference>
<name>A0A5B0HDM7_9BURK</name>
<proteinExistence type="predicted"/>
<reference evidence="1 2" key="1">
    <citation type="submission" date="2019-08" db="EMBL/GenBank/DDBJ databases">
        <title>Paraburkholderia sp. DCY113.</title>
        <authorList>
            <person name="Kang J."/>
        </authorList>
    </citation>
    <scope>NUCLEOTIDE SEQUENCE [LARGE SCALE GENOMIC DNA]</scope>
    <source>
        <strain evidence="1 2">DCY113</strain>
    </source>
</reference>
<gene>
    <name evidence="1" type="ORF">FVF58_10315</name>
</gene>
<protein>
    <submittedName>
        <fullName evidence="1">DUF3300 domain-containing protein</fullName>
    </submittedName>
</protein>